<evidence type="ECO:0000313" key="1">
    <source>
        <dbReference type="EMBL" id="KKN57204.1"/>
    </source>
</evidence>
<name>A0A0F9RR69_9ZZZZ</name>
<reference evidence="1" key="1">
    <citation type="journal article" date="2015" name="Nature">
        <title>Complex archaea that bridge the gap between prokaryotes and eukaryotes.</title>
        <authorList>
            <person name="Spang A."/>
            <person name="Saw J.H."/>
            <person name="Jorgensen S.L."/>
            <person name="Zaremba-Niedzwiedzka K."/>
            <person name="Martijn J."/>
            <person name="Lind A.E."/>
            <person name="van Eijk R."/>
            <person name="Schleper C."/>
            <person name="Guy L."/>
            <person name="Ettema T.J."/>
        </authorList>
    </citation>
    <scope>NUCLEOTIDE SEQUENCE</scope>
</reference>
<organism evidence="1">
    <name type="scientific">marine sediment metagenome</name>
    <dbReference type="NCBI Taxonomy" id="412755"/>
    <lineage>
        <taxon>unclassified sequences</taxon>
        <taxon>metagenomes</taxon>
        <taxon>ecological metagenomes</taxon>
    </lineage>
</organism>
<protein>
    <recommendedName>
        <fullName evidence="2">RiboL-PSP-HEPN domain-containing protein</fullName>
    </recommendedName>
</protein>
<accession>A0A0F9RR69</accession>
<dbReference type="AlphaFoldDB" id="A0A0F9RR69"/>
<gene>
    <name evidence="1" type="ORF">LCGC14_0564500</name>
</gene>
<dbReference type="EMBL" id="LAZR01000814">
    <property type="protein sequence ID" value="KKN57204.1"/>
    <property type="molecule type" value="Genomic_DNA"/>
</dbReference>
<proteinExistence type="predicted"/>
<evidence type="ECO:0008006" key="2">
    <source>
        <dbReference type="Google" id="ProtNLM"/>
    </source>
</evidence>
<sequence>MKPQYYDFIELFKNNIKIEHICSDLKCWESDLESRETALQFMKDNNFTLLGIKKKGIVLSKVLNNKGIIEDINLNEIIRKNLPITELLDKFMNEHKTHYFININGNIEKIVTNGDLQKGPARLLLFGLIMNFEVVCIEFILRYAPNWQEILDQKFFKNIKERYESLKTQDLEIDMLHCSFLDDKIEIIKEVEKFKDFCSACKKDEGDIRFNLKKLKKLRNNLAHSNSMRADFNKWDELLESIRICRIFTGEMRKFL</sequence>
<comment type="caution">
    <text evidence="1">The sequence shown here is derived from an EMBL/GenBank/DDBJ whole genome shotgun (WGS) entry which is preliminary data.</text>
</comment>